<evidence type="ECO:0000256" key="3">
    <source>
        <dbReference type="ARBA" id="ARBA00022679"/>
    </source>
</evidence>
<dbReference type="InterPro" id="IPR000719">
    <property type="entry name" value="Prot_kinase_dom"/>
</dbReference>
<reference evidence="9 10" key="1">
    <citation type="submission" date="2013-02" db="EMBL/GenBank/DDBJ databases">
        <title>Genome sequence of Candida maltosa Xu316, a potential industrial strain for xylitol and ethanol production.</title>
        <authorList>
            <person name="Yu J."/>
            <person name="Wang Q."/>
            <person name="Geng X."/>
            <person name="Bao W."/>
            <person name="He P."/>
            <person name="Cai J."/>
        </authorList>
    </citation>
    <scope>NUCLEOTIDE SEQUENCE [LARGE SCALE GENOMIC DNA]</scope>
    <source>
        <strain evidence="10">Xu316</strain>
    </source>
</reference>
<dbReference type="Gene3D" id="3.30.200.20">
    <property type="entry name" value="Phosphorylase Kinase, domain 1"/>
    <property type="match status" value="1"/>
</dbReference>
<dbReference type="PROSITE" id="PS00108">
    <property type="entry name" value="PROTEIN_KINASE_ST"/>
    <property type="match status" value="1"/>
</dbReference>
<dbReference type="OMA" id="PHEEFRN"/>
<evidence type="ECO:0000256" key="1">
    <source>
        <dbReference type="ARBA" id="ARBA00012513"/>
    </source>
</evidence>
<dbReference type="OrthoDB" id="10020333at2759"/>
<dbReference type="SUPFAM" id="SSF56112">
    <property type="entry name" value="Protein kinase-like (PK-like)"/>
    <property type="match status" value="1"/>
</dbReference>
<evidence type="ECO:0000256" key="5">
    <source>
        <dbReference type="ARBA" id="ARBA00022777"/>
    </source>
</evidence>
<evidence type="ECO:0000256" key="7">
    <source>
        <dbReference type="SAM" id="MobiDB-lite"/>
    </source>
</evidence>
<evidence type="ECO:0000256" key="6">
    <source>
        <dbReference type="ARBA" id="ARBA00022840"/>
    </source>
</evidence>
<dbReference type="SMART" id="SM00220">
    <property type="entry name" value="S_TKc"/>
    <property type="match status" value="1"/>
</dbReference>
<dbReference type="AlphaFoldDB" id="M3K5T6"/>
<dbReference type="PANTHER" id="PTHR44167:SF23">
    <property type="entry name" value="CDC7 KINASE, ISOFORM A-RELATED"/>
    <property type="match status" value="1"/>
</dbReference>
<keyword evidence="4" id="KW-0547">Nucleotide-binding</keyword>
<keyword evidence="5 9" id="KW-0418">Kinase</keyword>
<protein>
    <recommendedName>
        <fullName evidence="1">non-specific serine/threonine protein kinase</fullName>
        <ecNumber evidence="1">2.7.11.1</ecNumber>
    </recommendedName>
</protein>
<dbReference type="eggNOG" id="KOG1167">
    <property type="taxonomic scope" value="Eukaryota"/>
</dbReference>
<feature type="domain" description="Protein kinase" evidence="8">
    <location>
        <begin position="155"/>
        <end position="583"/>
    </location>
</feature>
<keyword evidence="6" id="KW-0067">ATP-binding</keyword>
<gene>
    <name evidence="9" type="ORF">G210_2099</name>
</gene>
<evidence type="ECO:0000313" key="10">
    <source>
        <dbReference type="Proteomes" id="UP000011777"/>
    </source>
</evidence>
<accession>M3K5T6</accession>
<keyword evidence="3" id="KW-0808">Transferase</keyword>
<dbReference type="GO" id="GO:0004674">
    <property type="term" value="F:protein serine/threonine kinase activity"/>
    <property type="evidence" value="ECO:0007669"/>
    <property type="project" value="UniProtKB-KW"/>
</dbReference>
<dbReference type="InterPro" id="IPR008271">
    <property type="entry name" value="Ser/Thr_kinase_AS"/>
</dbReference>
<dbReference type="GO" id="GO:0044773">
    <property type="term" value="P:mitotic DNA damage checkpoint signaling"/>
    <property type="evidence" value="ECO:0007669"/>
    <property type="project" value="TreeGrafter"/>
</dbReference>
<keyword evidence="10" id="KW-1185">Reference proteome</keyword>
<sequence length="609" mass="69380">MQEVLSTFQPSDQPQVPQNQQQLHASTPTPTPIPMGSFKRKQSSEADDPFKDRSSKMRKESVATTNLRHLQQAISSNSFIRNSNLSKSYKHTTDGVADENLRNSTFCQTTDTEDAATIPTPQTGEEDYDDEEVSLEVLEDMQKLEINFPVLSTDYRLIDKIGEGTFSTVYKAEALNGIVRLGSEVWKSPPLKNSKSEKLQNLKKKHPIVALKQIYVTSSPNRIYNELKLLYNLTGNPRVAPLLDILRHQDQIIAILPYYHHSDFREFYRDLPIKGIKKYLWELFHALDYIHGKGVIHRDLKPTNFLYDPFKGKGVLVDFGLAEKMSSSRTMAVRHIPKEQQEGKLITNKPGSTSLSTACPCLNKDVMVNRSHSKRLNVKGAFPKNDTRPPRRANRAGTRGFRAPEVLFKCSNQNTKIDVWSAGIIGLSILLRKFPIFNSPDDTEAILELAWLFGYDKMVKCAELHGCGFEISMPDVHKANGNLITIIHDFLVKEEVNGCFPPDSVVYDTLELFNEQGDKLLKPVYTIREGLSHKEQVKWDEDYYRRHDIYKDHKNLLELLHGCFKMDPSKRLSAKQVLGLPFFNELLQIDEDETKVGGVDDDDEVILTR</sequence>
<dbReference type="Proteomes" id="UP000011777">
    <property type="component" value="Unassembled WGS sequence"/>
</dbReference>
<dbReference type="EC" id="2.7.11.1" evidence="1"/>
<dbReference type="PANTHER" id="PTHR44167">
    <property type="entry name" value="OVARIAN-SPECIFIC SERINE/THREONINE-PROTEIN KINASE LOK-RELATED"/>
    <property type="match status" value="1"/>
</dbReference>
<feature type="compositionally biased region" description="Basic and acidic residues" evidence="7">
    <location>
        <begin position="42"/>
        <end position="61"/>
    </location>
</feature>
<dbReference type="PROSITE" id="PS50011">
    <property type="entry name" value="PROTEIN_KINASE_DOM"/>
    <property type="match status" value="1"/>
</dbReference>
<name>M3K5T6_CANMX</name>
<dbReference type="Gene3D" id="1.10.510.10">
    <property type="entry name" value="Transferase(Phosphotransferase) domain 1"/>
    <property type="match status" value="1"/>
</dbReference>
<organism evidence="9 10">
    <name type="scientific">Candida maltosa (strain Xu316)</name>
    <name type="common">Yeast</name>
    <dbReference type="NCBI Taxonomy" id="1245528"/>
    <lineage>
        <taxon>Eukaryota</taxon>
        <taxon>Fungi</taxon>
        <taxon>Dikarya</taxon>
        <taxon>Ascomycota</taxon>
        <taxon>Saccharomycotina</taxon>
        <taxon>Pichiomycetes</taxon>
        <taxon>Debaryomycetaceae</taxon>
        <taxon>Candida/Lodderomyces clade</taxon>
        <taxon>Candida</taxon>
    </lineage>
</organism>
<feature type="region of interest" description="Disordered" evidence="7">
    <location>
        <begin position="1"/>
        <end position="67"/>
    </location>
</feature>
<dbReference type="CDD" id="cd14019">
    <property type="entry name" value="STKc_Cdc7"/>
    <property type="match status" value="1"/>
</dbReference>
<dbReference type="HOGENOM" id="CLU_000288_118_2_1"/>
<evidence type="ECO:0000313" key="9">
    <source>
        <dbReference type="EMBL" id="EMG50590.1"/>
    </source>
</evidence>
<dbReference type="InterPro" id="IPR011009">
    <property type="entry name" value="Kinase-like_dom_sf"/>
</dbReference>
<dbReference type="STRING" id="1245528.M3K5T6"/>
<comment type="caution">
    <text evidence="9">The sequence shown here is derived from an EMBL/GenBank/DDBJ whole genome shotgun (WGS) entry which is preliminary data.</text>
</comment>
<dbReference type="GO" id="GO:0005634">
    <property type="term" value="C:nucleus"/>
    <property type="evidence" value="ECO:0007669"/>
    <property type="project" value="TreeGrafter"/>
</dbReference>
<evidence type="ECO:0000256" key="2">
    <source>
        <dbReference type="ARBA" id="ARBA00022527"/>
    </source>
</evidence>
<dbReference type="Pfam" id="PF00069">
    <property type="entry name" value="Pkinase"/>
    <property type="match status" value="2"/>
</dbReference>
<evidence type="ECO:0000256" key="4">
    <source>
        <dbReference type="ARBA" id="ARBA00022741"/>
    </source>
</evidence>
<keyword evidence="2" id="KW-0723">Serine/threonine-protein kinase</keyword>
<feature type="compositionally biased region" description="Low complexity" evidence="7">
    <location>
        <begin position="9"/>
        <end position="22"/>
    </location>
</feature>
<dbReference type="GO" id="GO:0005524">
    <property type="term" value="F:ATP binding"/>
    <property type="evidence" value="ECO:0007669"/>
    <property type="project" value="UniProtKB-KW"/>
</dbReference>
<dbReference type="EMBL" id="AOGT01000175">
    <property type="protein sequence ID" value="EMG50590.1"/>
    <property type="molecule type" value="Genomic_DNA"/>
</dbReference>
<proteinExistence type="predicted"/>
<evidence type="ECO:0000259" key="8">
    <source>
        <dbReference type="PROSITE" id="PS50011"/>
    </source>
</evidence>